<organism evidence="6 7">
    <name type="scientific">Nguyenibacter vanlangensis</name>
    <dbReference type="NCBI Taxonomy" id="1216886"/>
    <lineage>
        <taxon>Bacteria</taxon>
        <taxon>Pseudomonadati</taxon>
        <taxon>Pseudomonadota</taxon>
        <taxon>Alphaproteobacteria</taxon>
        <taxon>Acetobacterales</taxon>
        <taxon>Acetobacteraceae</taxon>
        <taxon>Nguyenibacter</taxon>
    </lineage>
</organism>
<feature type="binding site" evidence="5">
    <location>
        <position position="78"/>
    </location>
    <ligand>
        <name>S-adenosyl-L-methionine</name>
        <dbReference type="ChEBI" id="CHEBI:59789"/>
    </ligand>
</feature>
<dbReference type="InterPro" id="IPR029063">
    <property type="entry name" value="SAM-dependent_MTases_sf"/>
</dbReference>
<protein>
    <recommendedName>
        <fullName evidence="5">Ubiquinone biosynthesis O-methyltransferase</fullName>
    </recommendedName>
    <alternativeName>
        <fullName evidence="5">2-polyprenyl-6-hydroxyphenol methylase</fullName>
        <ecNumber evidence="5">2.1.1.222</ecNumber>
    </alternativeName>
    <alternativeName>
        <fullName evidence="5">3-demethylubiquinone 3-O-methyltransferase</fullName>
        <ecNumber evidence="5">2.1.1.64</ecNumber>
    </alternativeName>
</protein>
<feature type="binding site" evidence="5">
    <location>
        <position position="53"/>
    </location>
    <ligand>
        <name>S-adenosyl-L-methionine</name>
        <dbReference type="ChEBI" id="CHEBI:59789"/>
    </ligand>
</feature>
<comment type="similarity">
    <text evidence="5">Belongs to the methyltransferase superfamily. UbiG/COQ3 family.</text>
</comment>
<dbReference type="PANTHER" id="PTHR43464:SF19">
    <property type="entry name" value="UBIQUINONE BIOSYNTHESIS O-METHYLTRANSFERASE, MITOCHONDRIAL"/>
    <property type="match status" value="1"/>
</dbReference>
<evidence type="ECO:0000313" key="7">
    <source>
        <dbReference type="Proteomes" id="UP001449795"/>
    </source>
</evidence>
<comment type="function">
    <text evidence="5">O-methyltransferase that catalyzes the 2 O-methylation steps in the ubiquinone biosynthetic pathway.</text>
</comment>
<feature type="binding site" evidence="5">
    <location>
        <position position="99"/>
    </location>
    <ligand>
        <name>S-adenosyl-L-methionine</name>
        <dbReference type="ChEBI" id="CHEBI:59789"/>
    </ligand>
</feature>
<name>A0ABZ3D6I9_9PROT</name>
<gene>
    <name evidence="5 6" type="primary">ubiG</name>
    <name evidence="6" type="ORF">AAC691_02850</name>
</gene>
<keyword evidence="4 5" id="KW-0949">S-adenosyl-L-methionine</keyword>
<evidence type="ECO:0000256" key="4">
    <source>
        <dbReference type="ARBA" id="ARBA00022691"/>
    </source>
</evidence>
<dbReference type="Gene3D" id="3.40.50.150">
    <property type="entry name" value="Vaccinia Virus protein VP39"/>
    <property type="match status" value="1"/>
</dbReference>
<dbReference type="Proteomes" id="UP001449795">
    <property type="component" value="Chromosome"/>
</dbReference>
<evidence type="ECO:0000256" key="2">
    <source>
        <dbReference type="ARBA" id="ARBA00022679"/>
    </source>
</evidence>
<evidence type="ECO:0000313" key="6">
    <source>
        <dbReference type="EMBL" id="XAE43416.1"/>
    </source>
</evidence>
<dbReference type="Pfam" id="PF13489">
    <property type="entry name" value="Methyltransf_23"/>
    <property type="match status" value="1"/>
</dbReference>
<keyword evidence="1 5" id="KW-0489">Methyltransferase</keyword>
<evidence type="ECO:0000256" key="5">
    <source>
        <dbReference type="HAMAP-Rule" id="MF_00472"/>
    </source>
</evidence>
<dbReference type="CDD" id="cd02440">
    <property type="entry name" value="AdoMet_MTases"/>
    <property type="match status" value="1"/>
</dbReference>
<dbReference type="NCBIfam" id="TIGR01983">
    <property type="entry name" value="UbiG"/>
    <property type="match status" value="1"/>
</dbReference>
<comment type="catalytic activity">
    <reaction evidence="5">
        <text>a 3-(all-trans-polyprenyl)benzene-1,2-diol + S-adenosyl-L-methionine = a 2-methoxy-6-(all-trans-polyprenyl)phenol + S-adenosyl-L-homocysteine + H(+)</text>
        <dbReference type="Rhea" id="RHEA:31411"/>
        <dbReference type="Rhea" id="RHEA-COMP:9550"/>
        <dbReference type="Rhea" id="RHEA-COMP:9551"/>
        <dbReference type="ChEBI" id="CHEBI:15378"/>
        <dbReference type="ChEBI" id="CHEBI:57856"/>
        <dbReference type="ChEBI" id="CHEBI:59789"/>
        <dbReference type="ChEBI" id="CHEBI:62729"/>
        <dbReference type="ChEBI" id="CHEBI:62731"/>
        <dbReference type="EC" id="2.1.1.222"/>
    </reaction>
</comment>
<keyword evidence="3 5" id="KW-0831">Ubiquinone biosynthesis</keyword>
<comment type="catalytic activity">
    <reaction evidence="5">
        <text>a 3-demethylubiquinol + S-adenosyl-L-methionine = a ubiquinol + S-adenosyl-L-homocysteine + H(+)</text>
        <dbReference type="Rhea" id="RHEA:44380"/>
        <dbReference type="Rhea" id="RHEA-COMP:9566"/>
        <dbReference type="Rhea" id="RHEA-COMP:10914"/>
        <dbReference type="ChEBI" id="CHEBI:15378"/>
        <dbReference type="ChEBI" id="CHEBI:17976"/>
        <dbReference type="ChEBI" id="CHEBI:57856"/>
        <dbReference type="ChEBI" id="CHEBI:59789"/>
        <dbReference type="ChEBI" id="CHEBI:84422"/>
        <dbReference type="EC" id="2.1.1.64"/>
    </reaction>
</comment>
<evidence type="ECO:0000256" key="1">
    <source>
        <dbReference type="ARBA" id="ARBA00022603"/>
    </source>
</evidence>
<dbReference type="EMBL" id="CP152276">
    <property type="protein sequence ID" value="XAE43416.1"/>
    <property type="molecule type" value="Genomic_DNA"/>
</dbReference>
<keyword evidence="2 5" id="KW-0808">Transferase</keyword>
<feature type="binding site" evidence="5">
    <location>
        <position position="147"/>
    </location>
    <ligand>
        <name>S-adenosyl-L-methionine</name>
        <dbReference type="ChEBI" id="CHEBI:59789"/>
    </ligand>
</feature>
<sequence>MQVNDTSRHAMPGADAVSDSVAPDEIARFSALADRWWDPSGPMRPLHAMNGLRLDWTRRHLPAPLGAGGRRARVLDVGCGAGLASEGLARMGYDVLGLDASEAAIAAARRHLDAHPLPPDGGMLAYRAGSAEALLAEGARFDAITALEVIEHVTDPAAFLRLLAGMVAPGGRIVVSTLNRTWRSLATAKIGAEYVLRLLPAGTHEWRKFITPAELGTFAGQAGLRVSDTAGMVPGIGGWRESRDLSVNYIACLAAP</sequence>
<proteinExistence type="inferred from homology"/>
<dbReference type="EC" id="2.1.1.222" evidence="5"/>
<reference evidence="6 7" key="1">
    <citation type="submission" date="2024-04" db="EMBL/GenBank/DDBJ databases">
        <title>Complete genome sequence of Nguyenibacter vanlangesis HBCM-1154, a strain capable of nitrogen fixation, IAA production, and phosphorus solubilization isolated from sugarcane soil.</title>
        <authorList>
            <person name="MY HANH P."/>
        </authorList>
    </citation>
    <scope>NUCLEOTIDE SEQUENCE [LARGE SCALE GENOMIC DNA]</scope>
    <source>
        <strain evidence="6 7">HBCM 1154</strain>
    </source>
</reference>
<evidence type="ECO:0000256" key="3">
    <source>
        <dbReference type="ARBA" id="ARBA00022688"/>
    </source>
</evidence>
<dbReference type="EC" id="2.1.1.64" evidence="5"/>
<keyword evidence="7" id="KW-1185">Reference proteome</keyword>
<dbReference type="PANTHER" id="PTHR43464">
    <property type="entry name" value="METHYLTRANSFERASE"/>
    <property type="match status" value="1"/>
</dbReference>
<comment type="pathway">
    <text evidence="5">Cofactor biosynthesis; ubiquinone biosynthesis.</text>
</comment>
<dbReference type="GO" id="GO:0061542">
    <property type="term" value="F:3-demethylubiquinol 3-O-methyltransferase activity"/>
    <property type="evidence" value="ECO:0007669"/>
    <property type="project" value="UniProtKB-EC"/>
</dbReference>
<dbReference type="InterPro" id="IPR010233">
    <property type="entry name" value="UbiG_MeTrfase"/>
</dbReference>
<dbReference type="GO" id="GO:0102208">
    <property type="term" value="F:2-polyprenyl-6-hydroxyphenol methylase activity"/>
    <property type="evidence" value="ECO:0007669"/>
    <property type="project" value="UniProtKB-EC"/>
</dbReference>
<dbReference type="HAMAP" id="MF_00472">
    <property type="entry name" value="UbiG"/>
    <property type="match status" value="1"/>
</dbReference>
<accession>A0ABZ3D6I9</accession>
<dbReference type="RefSeq" id="WP_342628879.1">
    <property type="nucleotide sequence ID" value="NZ_CP152276.1"/>
</dbReference>
<dbReference type="SUPFAM" id="SSF53335">
    <property type="entry name" value="S-adenosyl-L-methionine-dependent methyltransferases"/>
    <property type="match status" value="1"/>
</dbReference>
<dbReference type="GO" id="GO:0032259">
    <property type="term" value="P:methylation"/>
    <property type="evidence" value="ECO:0007669"/>
    <property type="project" value="UniProtKB-KW"/>
</dbReference>